<sequence>MLDTAFERVVGDAGHADSYEVPAKIKIVPNAGSPDIVRNGRPDPALVTAFCDAGRELEAEGAIALTSTCGFLLTVQDDIARAVRVPVIVSALSLFALVHAMHGGRPVGILTASTKALGQTVLDAAGVVPGQAVIAGMEDVPAFASAILVPKSQQPKTIDCTAIEAAVVRKAVHLCRTTPAMRAILLECGNLPPYADAIRAATGLPVYSILDGARFAVSGAMVI</sequence>
<proteinExistence type="predicted"/>
<dbReference type="OrthoDB" id="5465390at2"/>
<keyword evidence="2" id="KW-1185">Reference proteome</keyword>
<comment type="caution">
    <text evidence="1">The sequence shown here is derived from an EMBL/GenBank/DDBJ whole genome shotgun (WGS) entry which is preliminary data.</text>
</comment>
<dbReference type="EMBL" id="SMZO01000002">
    <property type="protein sequence ID" value="TDL91325.1"/>
    <property type="molecule type" value="Genomic_DNA"/>
</dbReference>
<accession>A0A4R6B4E7</accession>
<evidence type="ECO:0000313" key="2">
    <source>
        <dbReference type="Proteomes" id="UP000294562"/>
    </source>
</evidence>
<name>A0A4R6B4E7_9RHOB</name>
<protein>
    <submittedName>
        <fullName evidence="1">Aspartate/glutamate racemase family protein</fullName>
    </submittedName>
</protein>
<dbReference type="RefSeq" id="WP_133341165.1">
    <property type="nucleotide sequence ID" value="NZ_SMZO01000002.1"/>
</dbReference>
<evidence type="ECO:0000313" key="1">
    <source>
        <dbReference type="EMBL" id="TDL91325.1"/>
    </source>
</evidence>
<gene>
    <name evidence="1" type="ORF">E2L05_01750</name>
</gene>
<dbReference type="Proteomes" id="UP000294562">
    <property type="component" value="Unassembled WGS sequence"/>
</dbReference>
<reference evidence="1 2" key="1">
    <citation type="submission" date="2019-03" db="EMBL/GenBank/DDBJ databases">
        <title>Rhodobacteraceae bacterium SM1902, a new member of the family Rhodobacteraceae isolated from Yantai.</title>
        <authorList>
            <person name="Sun Y."/>
        </authorList>
    </citation>
    <scope>NUCLEOTIDE SEQUENCE [LARGE SCALE GENOMIC DNA]</scope>
    <source>
        <strain evidence="1 2">SM1902</strain>
    </source>
</reference>
<dbReference type="AlphaFoldDB" id="A0A4R6B4E7"/>
<organism evidence="1 2">
    <name type="scientific">Meridianimarinicoccus aquatilis</name>
    <dbReference type="NCBI Taxonomy" id="2552766"/>
    <lineage>
        <taxon>Bacteria</taxon>
        <taxon>Pseudomonadati</taxon>
        <taxon>Pseudomonadota</taxon>
        <taxon>Alphaproteobacteria</taxon>
        <taxon>Rhodobacterales</taxon>
        <taxon>Paracoccaceae</taxon>
        <taxon>Meridianimarinicoccus</taxon>
    </lineage>
</organism>